<feature type="transmembrane region" description="Helical" evidence="2">
    <location>
        <begin position="93"/>
        <end position="115"/>
    </location>
</feature>
<reference evidence="3" key="1">
    <citation type="journal article" date="2021" name="PeerJ">
        <title>Extensive microbial diversity within the chicken gut microbiome revealed by metagenomics and culture.</title>
        <authorList>
            <person name="Gilroy R."/>
            <person name="Ravi A."/>
            <person name="Getino M."/>
            <person name="Pursley I."/>
            <person name="Horton D.L."/>
            <person name="Alikhan N.F."/>
            <person name="Baker D."/>
            <person name="Gharbi K."/>
            <person name="Hall N."/>
            <person name="Watson M."/>
            <person name="Adriaenssens E.M."/>
            <person name="Foster-Nyarko E."/>
            <person name="Jarju S."/>
            <person name="Secka A."/>
            <person name="Antonio M."/>
            <person name="Oren A."/>
            <person name="Chaudhuri R.R."/>
            <person name="La Ragione R."/>
            <person name="Hildebrand F."/>
            <person name="Pallen M.J."/>
        </authorList>
    </citation>
    <scope>NUCLEOTIDE SEQUENCE</scope>
    <source>
        <strain evidence="3">CHK194-22301</strain>
    </source>
</reference>
<keyword evidence="2" id="KW-0812">Transmembrane</keyword>
<protein>
    <submittedName>
        <fullName evidence="3">DUF389 domain-containing protein</fullName>
    </submittedName>
</protein>
<feature type="transmembrane region" description="Helical" evidence="2">
    <location>
        <begin position="21"/>
        <end position="46"/>
    </location>
</feature>
<dbReference type="PANTHER" id="PTHR20992:SF9">
    <property type="entry name" value="AT15442P-RELATED"/>
    <property type="match status" value="1"/>
</dbReference>
<gene>
    <name evidence="3" type="ORF">K8V23_00240</name>
</gene>
<feature type="transmembrane region" description="Helical" evidence="2">
    <location>
        <begin position="58"/>
        <end position="81"/>
    </location>
</feature>
<feature type="region of interest" description="Disordered" evidence="1">
    <location>
        <begin position="344"/>
        <end position="366"/>
    </location>
</feature>
<name>A0A921FFM3_9LACO</name>
<evidence type="ECO:0000256" key="1">
    <source>
        <dbReference type="SAM" id="MobiDB-lite"/>
    </source>
</evidence>
<feature type="transmembrane region" description="Helical" evidence="2">
    <location>
        <begin position="187"/>
        <end position="206"/>
    </location>
</feature>
<keyword evidence="2" id="KW-0472">Membrane</keyword>
<dbReference type="EMBL" id="DYXB01000005">
    <property type="protein sequence ID" value="HJF09228.1"/>
    <property type="molecule type" value="Genomic_DNA"/>
</dbReference>
<evidence type="ECO:0000256" key="2">
    <source>
        <dbReference type="SAM" id="Phobius"/>
    </source>
</evidence>
<reference evidence="3" key="2">
    <citation type="submission" date="2021-09" db="EMBL/GenBank/DDBJ databases">
        <authorList>
            <person name="Gilroy R."/>
        </authorList>
    </citation>
    <scope>NUCLEOTIDE SEQUENCE</scope>
    <source>
        <strain evidence="3">CHK194-22301</strain>
    </source>
</reference>
<dbReference type="AlphaFoldDB" id="A0A921FFM3"/>
<feature type="transmembrane region" description="Helical" evidence="2">
    <location>
        <begin position="157"/>
        <end position="175"/>
    </location>
</feature>
<dbReference type="PANTHER" id="PTHR20992">
    <property type="entry name" value="AT15442P-RELATED"/>
    <property type="match status" value="1"/>
</dbReference>
<keyword evidence="2" id="KW-1133">Transmembrane helix</keyword>
<evidence type="ECO:0000313" key="3">
    <source>
        <dbReference type="EMBL" id="HJF09228.1"/>
    </source>
</evidence>
<sequence length="426" mass="47262">MRIRLNKMIIRQRKKYLTSQFLSKISADGTLNIESLIVLTCAIFIASVGLNVNSTATIIGAMLISPLMGPLLAIGTGLALYDVTLLRKGTISLLAEIIISLAASTIYFHFSPLTYASQEIIARTSPTIWDVMIAFFGGVAGIIGARKKEANNIVPGVAIATALMPPACTIGYSIAAGNLKYFLGSSYLFLINCVFIILTAFLGVKIMKWLSYSTKQSKLFFLRKPTFKEFAIILVVIILIIPSILSANQMVNKTLVDQNVQNLVVNELGNVNLIKENVDTQGKIINLTVSGNKINAKKIQVAKANLTKYDLKGYSLNIVQVAQVNPNAENQLDRQVNNIINQRQHEQEQADEKRQQEQEKRNQEIRKLSSAISSVTAVSDNKNKQITLIELKKPLSKKRKNALVRQIKDKYPNINLVEFVQENIKN</sequence>
<comment type="caution">
    <text evidence="3">The sequence shown here is derived from an EMBL/GenBank/DDBJ whole genome shotgun (WGS) entry which is preliminary data.</text>
</comment>
<proteinExistence type="predicted"/>
<dbReference type="Proteomes" id="UP000784793">
    <property type="component" value="Unassembled WGS sequence"/>
</dbReference>
<feature type="transmembrane region" description="Helical" evidence="2">
    <location>
        <begin position="227"/>
        <end position="245"/>
    </location>
</feature>
<dbReference type="InterPro" id="IPR005240">
    <property type="entry name" value="DUF389"/>
</dbReference>
<feature type="transmembrane region" description="Helical" evidence="2">
    <location>
        <begin position="127"/>
        <end position="145"/>
    </location>
</feature>
<accession>A0A921FFM3</accession>
<evidence type="ECO:0000313" key="4">
    <source>
        <dbReference type="Proteomes" id="UP000784793"/>
    </source>
</evidence>
<dbReference type="Pfam" id="PF04087">
    <property type="entry name" value="DUF389"/>
    <property type="match status" value="1"/>
</dbReference>
<organism evidence="3 4">
    <name type="scientific">Lactobacillus crispatus</name>
    <dbReference type="NCBI Taxonomy" id="47770"/>
    <lineage>
        <taxon>Bacteria</taxon>
        <taxon>Bacillati</taxon>
        <taxon>Bacillota</taxon>
        <taxon>Bacilli</taxon>
        <taxon>Lactobacillales</taxon>
        <taxon>Lactobacillaceae</taxon>
        <taxon>Lactobacillus</taxon>
    </lineage>
</organism>